<reference evidence="23 24" key="1">
    <citation type="submission" date="2016-03" db="EMBL/GenBank/DDBJ databases">
        <title>Trachymyrmex septentrionalis WGS genome.</title>
        <authorList>
            <person name="Nygaard S."/>
            <person name="Hu H."/>
            <person name="Boomsma J."/>
            <person name="Zhang G."/>
        </authorList>
    </citation>
    <scope>NUCLEOTIDE SEQUENCE [LARGE SCALE GENOMIC DNA]</scope>
    <source>
        <strain evidence="23">Tsep2-gDNA-1</strain>
        <tissue evidence="23">Whole body</tissue>
    </source>
</reference>
<feature type="domain" description="ERAP1-like C-terminal" evidence="21">
    <location>
        <begin position="756"/>
        <end position="925"/>
    </location>
</feature>
<keyword evidence="4" id="KW-0808">Transferase</keyword>
<dbReference type="GO" id="GO:0042811">
    <property type="term" value="P:pheromone biosynthetic process"/>
    <property type="evidence" value="ECO:0007669"/>
    <property type="project" value="UniProtKB-ARBA"/>
</dbReference>
<keyword evidence="7" id="KW-0443">Lipid metabolism</keyword>
<dbReference type="Gene3D" id="2.60.40.1910">
    <property type="match status" value="2"/>
</dbReference>
<dbReference type="GO" id="GO:0005615">
    <property type="term" value="C:extracellular space"/>
    <property type="evidence" value="ECO:0007669"/>
    <property type="project" value="TreeGrafter"/>
</dbReference>
<dbReference type="FunFam" id="1.10.600.10:FF:000011">
    <property type="entry name" value="Decaprenyl diphosphate synthase subunit 1"/>
    <property type="match status" value="1"/>
</dbReference>
<dbReference type="GO" id="GO:0043171">
    <property type="term" value="P:peptide catabolic process"/>
    <property type="evidence" value="ECO:0007669"/>
    <property type="project" value="TreeGrafter"/>
</dbReference>
<dbReference type="Pfam" id="PF01433">
    <property type="entry name" value="Peptidase_M1"/>
    <property type="match status" value="1"/>
</dbReference>
<dbReference type="InterPro" id="IPR024571">
    <property type="entry name" value="ERAP1-like_C_dom"/>
</dbReference>
<dbReference type="Gene3D" id="1.25.50.20">
    <property type="match status" value="2"/>
</dbReference>
<dbReference type="Gene3D" id="2.60.40.1730">
    <property type="entry name" value="tricorn interacting facor f3 domain"/>
    <property type="match status" value="1"/>
</dbReference>
<evidence type="ECO:0000256" key="13">
    <source>
        <dbReference type="ARBA" id="ARBA00066510"/>
    </source>
</evidence>
<feature type="domain" description="Aminopeptidase N-like N-terminal" evidence="22">
    <location>
        <begin position="385"/>
        <end position="567"/>
    </location>
</feature>
<dbReference type="CDD" id="cd00685">
    <property type="entry name" value="Trans_IPPS_HT"/>
    <property type="match status" value="1"/>
</dbReference>
<keyword evidence="5" id="KW-0479">Metal-binding</keyword>
<organism evidence="23 24">
    <name type="scientific">Trachymyrmex septentrionalis</name>
    <dbReference type="NCBI Taxonomy" id="34720"/>
    <lineage>
        <taxon>Eukaryota</taxon>
        <taxon>Metazoa</taxon>
        <taxon>Ecdysozoa</taxon>
        <taxon>Arthropoda</taxon>
        <taxon>Hexapoda</taxon>
        <taxon>Insecta</taxon>
        <taxon>Pterygota</taxon>
        <taxon>Neoptera</taxon>
        <taxon>Endopterygota</taxon>
        <taxon>Hymenoptera</taxon>
        <taxon>Apocrita</taxon>
        <taxon>Aculeata</taxon>
        <taxon>Formicoidea</taxon>
        <taxon>Formicidae</taxon>
        <taxon>Myrmicinae</taxon>
        <taxon>Trachymyrmex</taxon>
    </lineage>
</organism>
<evidence type="ECO:0000256" key="8">
    <source>
        <dbReference type="ARBA" id="ARBA00023128"/>
    </source>
</evidence>
<name>A0A195FEF4_9HYME</name>
<accession>A0A195FEF4</accession>
<dbReference type="Pfam" id="PF00348">
    <property type="entry name" value="polyprenyl_synt"/>
    <property type="match status" value="1"/>
</dbReference>
<feature type="domain" description="Peptidase M1 membrane alanine aminopeptidase" evidence="20">
    <location>
        <begin position="960"/>
        <end position="1163"/>
    </location>
</feature>
<dbReference type="InterPro" id="IPR050344">
    <property type="entry name" value="Peptidase_M1_aminopeptidases"/>
</dbReference>
<dbReference type="SUPFAM" id="SSF63737">
    <property type="entry name" value="Leukotriene A4 hydrolase N-terminal domain"/>
    <property type="match status" value="1"/>
</dbReference>
<keyword evidence="8" id="KW-0496">Mitochondrion</keyword>
<evidence type="ECO:0000256" key="10">
    <source>
        <dbReference type="ARBA" id="ARBA00051100"/>
    </source>
</evidence>
<dbReference type="InterPro" id="IPR045357">
    <property type="entry name" value="Aminopeptidase_N-like_N"/>
</dbReference>
<evidence type="ECO:0000256" key="7">
    <source>
        <dbReference type="ARBA" id="ARBA00023098"/>
    </source>
</evidence>
<evidence type="ECO:0000256" key="11">
    <source>
        <dbReference type="ARBA" id="ARBA00057934"/>
    </source>
</evidence>
<evidence type="ECO:0000256" key="9">
    <source>
        <dbReference type="ARBA" id="ARBA00050825"/>
    </source>
</evidence>
<dbReference type="Gene3D" id="1.10.600.10">
    <property type="entry name" value="Farnesyl Diphosphate Synthase"/>
    <property type="match status" value="1"/>
</dbReference>
<feature type="region of interest" description="Disordered" evidence="19">
    <location>
        <begin position="1546"/>
        <end position="1588"/>
    </location>
</feature>
<dbReference type="GO" id="GO:0032478">
    <property type="term" value="C:heterotetrameric polyprenyl diphosphate synthase complex"/>
    <property type="evidence" value="ECO:0007669"/>
    <property type="project" value="UniProtKB-ARBA"/>
</dbReference>
<evidence type="ECO:0000256" key="6">
    <source>
        <dbReference type="ARBA" id="ARBA00022842"/>
    </source>
</evidence>
<proteinExistence type="inferred from homology"/>
<comment type="function">
    <text evidence="11">Heterotetrameric enzyme that catalyzes the condensation of farnesyl diphosphate (FPP), which acts as a primer, and isopentenyl diphosphate (IPP) to produce prenyl diphosphates of varying chain lengths and participates in the determination of the side chain of ubiquinone. Supplies nona and decaprenyl diphosphate, the precursors for the side chain of the isoprenoid quinones ubiquinone-9 (Q9)and ubiquinone-10 (Q10) respectively. The enzyme adds isopentenyl diphosphate molecules sequentially to farnesyl diphosphate with trans stereochemistry.</text>
</comment>
<dbReference type="GO" id="GO:0070006">
    <property type="term" value="F:metalloaminopeptidase activity"/>
    <property type="evidence" value="ECO:0007669"/>
    <property type="project" value="TreeGrafter"/>
</dbReference>
<dbReference type="EMBL" id="KQ981625">
    <property type="protein sequence ID" value="KYN39060.1"/>
    <property type="molecule type" value="Genomic_DNA"/>
</dbReference>
<evidence type="ECO:0000256" key="18">
    <source>
        <dbReference type="ARBA" id="ARBA00084036"/>
    </source>
</evidence>
<evidence type="ECO:0000256" key="17">
    <source>
        <dbReference type="ARBA" id="ARBA00083689"/>
    </source>
</evidence>
<dbReference type="SUPFAM" id="SSF48576">
    <property type="entry name" value="Terpenoid synthases"/>
    <property type="match status" value="1"/>
</dbReference>
<comment type="cofactor">
    <cofactor evidence="1">
        <name>Mg(2+)</name>
        <dbReference type="ChEBI" id="CHEBI:18420"/>
    </cofactor>
</comment>
<evidence type="ECO:0000256" key="5">
    <source>
        <dbReference type="ARBA" id="ARBA00022723"/>
    </source>
</evidence>
<dbReference type="InterPro" id="IPR014782">
    <property type="entry name" value="Peptidase_M1_dom"/>
</dbReference>
<evidence type="ECO:0000256" key="14">
    <source>
        <dbReference type="ARBA" id="ARBA00073240"/>
    </source>
</evidence>
<protein>
    <recommendedName>
        <fullName evidence="14">All trans-polyprenyl-diphosphate synthase PDSS1</fullName>
        <ecNumber evidence="13">2.5.1.91</ecNumber>
    </recommendedName>
    <alternativeName>
        <fullName evidence="17">All-trans-decaprenyl-diphosphate synthase subunit 1</fullName>
    </alternativeName>
    <alternativeName>
        <fullName evidence="15">Decaprenyl-diphosphate synthase subunit 1</fullName>
    </alternativeName>
    <alternativeName>
        <fullName evidence="16">Solanesyl-diphosphate synthase subunit 1</fullName>
    </alternativeName>
    <alternativeName>
        <fullName evidence="18">Trans-prenyltransferase 1</fullName>
    </alternativeName>
</protein>
<dbReference type="PANTHER" id="PTHR11533:SF294">
    <property type="entry name" value="THYROTROPIN-RELEASING HORMONE-DEGRADING ECTOENZYME"/>
    <property type="match status" value="1"/>
</dbReference>
<sequence length="1588" mass="185366">MQTQMPGSLPDYQIDPYTLIEDDLKDIFVDIRTRLIKNTSLEELQPISTYYFDGQGKAVRPMFTILMARAINYHNGRNDFLYSQRLIAMISEMIHNASLLHDDVIDQSDFRRGKPSVNVVWSQKKVAMAGNYILSVACMMLSEIRNDDVTIAISQIVSDLVQGEFMQLGSKETENERFAHYLTKTYRKTASLIANCMKAVAILSDVDERTIEMAFQYGRNVGLAFQLVDDLLDFVASSTAMGKPTAADLKLGLATAPVLFACERYPELNAMIMRRFQESGDVEKAFELVHKSNGLEQTRFLAKKHCVEASKIAQSFTKSPYQKALIIMADLIPGMKIGMGFLMLLLNSGLLLFGAADSDLISGKNLTYVNLLEIAGNRLPDNIYPVHYTIQLDLRYTTNTDISSQGQCTIFIQITSPTKNINLHADISQIQKFYFQELKTIYKKQKEKESYVPTYFPIISQYNNKNNVWAFIFDKEIPPGFYSLNLTFEYIEVDSEGLFRTSFINDEGDTTWLVALDFLPIGARRIFPCWDEPRFLATFEIFITYEYNYTILSNTLIRHITSYVLDWQKAHIEVIRIPTYHVSAILLSPQFTTVKSLFFEAPSILRMLQLMLSNDIFQNAIRTYLSEDPSLNDMTITDAFWTAIQRAYDISPIRRVELSVKQFMDAWTKQQHYPVVKVTQNNSHVTILVENMNTNEKNWYTNRKNWNTNEKNWSIPYTIVTNANKDRPDFSLSTLQSNIYFSLVGEELNLNAGTNWIIVNVQQIGYYRVKYDKTTLGQISEYLNSDEHHIDKIHILNRAQIIDDAFYFFMRNETDLNVFLNLTKYLWRETDFIAWYPMFKGLEYMSTFFHYQNSSYIKRNMLRIVNKIFVEIIKDDSDYLFDISLKEEISRWACILGSFECKEEAFLRLQIHLKNQTLYINVNIRYRQQLNPYHIYFARTVVDDITSYFISQKHLDNTMNITHVLIPGFRHDAVSNLGLIYYRETAVIFFEEEDPLMRKPEIARLIGRSIAYQCFSNRISPSWWSYMWLIEGITTLLALDAIDENYPDFRMKDLFVVQTLQESLRFDDNFVMKPLITEIRTPSEIESIFSMSYYLKAPSILRMLQLMISNEIFQKGIKTYLSEDSSLDHMTTIDAFWTAIQRAYDISPIRREGLSIKQLMDAWTKQQHYPVVKVTQYNSLVKIFIENMNTNQKSWSIPYTSATNANKYSSAFSLFTIPFNMQFPLVGEELFLNYNINNWIIINIQQIGYYRVKYDKTTLGQISEYLNSDHINEIPVLNRAQIIDDAFYFFMRNETDLNVFLNLTKYLWRETDFIAWYPMFKGLEYMSIFFHYQSSSYIKRNLLRAVNTIFVKTIKDNSDKLFDISLKEEISRWACILGSSECKKEAYSRLQINLQNETVLPLKEWTYCNGLMIADDDTWYSALHTIHTGKPDLPDYMYLKFIACSKDFFIIRNYIEIISSAQFYNKTQKDYGQVYIFHFVVARHAKNDTMLDYILANLDGIKPRKMPVTVALIEIINHVYTKEQLNKRSQCHLDCWSFRLTSERQTQQDGKTGRERGASKVPLTSCEQSDDPSVKDTAHRRRNERSSN</sequence>
<evidence type="ECO:0000256" key="19">
    <source>
        <dbReference type="SAM" id="MobiDB-lite"/>
    </source>
</evidence>
<dbReference type="Gene3D" id="1.10.390.10">
    <property type="entry name" value="Neutral Protease Domain 2"/>
    <property type="match status" value="2"/>
</dbReference>
<dbReference type="Pfam" id="PF17900">
    <property type="entry name" value="Peptidase_M1_N"/>
    <property type="match status" value="1"/>
</dbReference>
<feature type="compositionally biased region" description="Basic residues" evidence="19">
    <location>
        <begin position="1578"/>
        <end position="1588"/>
    </location>
</feature>
<dbReference type="EC" id="2.5.1.91" evidence="13"/>
<dbReference type="InterPro" id="IPR000092">
    <property type="entry name" value="Polyprenyl_synt"/>
</dbReference>
<evidence type="ECO:0000259" key="21">
    <source>
        <dbReference type="Pfam" id="PF11838"/>
    </source>
</evidence>
<dbReference type="SFLD" id="SFLDS00005">
    <property type="entry name" value="Isoprenoid_Synthase_Type_I"/>
    <property type="match status" value="1"/>
</dbReference>
<dbReference type="Proteomes" id="UP000078541">
    <property type="component" value="Unassembled WGS sequence"/>
</dbReference>
<dbReference type="PROSITE" id="PS00444">
    <property type="entry name" value="POLYPRENYL_SYNTHASE_2"/>
    <property type="match status" value="1"/>
</dbReference>
<comment type="catalytic activity">
    <reaction evidence="9">
        <text>6 isopentenyl diphosphate + (2E,6E)-farnesyl diphosphate = all-trans-nonaprenyl diphosphate + 6 diphosphate</text>
        <dbReference type="Rhea" id="RHEA:55364"/>
        <dbReference type="ChEBI" id="CHEBI:33019"/>
        <dbReference type="ChEBI" id="CHEBI:58391"/>
        <dbReference type="ChEBI" id="CHEBI:128769"/>
        <dbReference type="ChEBI" id="CHEBI:175763"/>
    </reaction>
    <physiologicalReaction direction="left-to-right" evidence="9">
        <dbReference type="Rhea" id="RHEA:55365"/>
    </physiologicalReaction>
</comment>
<evidence type="ECO:0000256" key="1">
    <source>
        <dbReference type="ARBA" id="ARBA00001946"/>
    </source>
</evidence>
<dbReference type="InterPro" id="IPR008949">
    <property type="entry name" value="Isoprenoid_synthase_dom_sf"/>
</dbReference>
<evidence type="ECO:0000259" key="22">
    <source>
        <dbReference type="Pfam" id="PF17900"/>
    </source>
</evidence>
<evidence type="ECO:0000256" key="15">
    <source>
        <dbReference type="ARBA" id="ARBA00080324"/>
    </source>
</evidence>
<evidence type="ECO:0000256" key="4">
    <source>
        <dbReference type="ARBA" id="ARBA00022679"/>
    </source>
</evidence>
<evidence type="ECO:0000256" key="12">
    <source>
        <dbReference type="ARBA" id="ARBA00064334"/>
    </source>
</evidence>
<evidence type="ECO:0000259" key="20">
    <source>
        <dbReference type="Pfam" id="PF01433"/>
    </source>
</evidence>
<comment type="similarity">
    <text evidence="3">Belongs to the peptidase M1 family.</text>
</comment>
<dbReference type="GO" id="GO:0006508">
    <property type="term" value="P:proteolysis"/>
    <property type="evidence" value="ECO:0007669"/>
    <property type="project" value="TreeGrafter"/>
</dbReference>
<dbReference type="InterPro" id="IPR042097">
    <property type="entry name" value="Aminopeptidase_N-like_N_sf"/>
</dbReference>
<dbReference type="GO" id="GO:0042277">
    <property type="term" value="F:peptide binding"/>
    <property type="evidence" value="ECO:0007669"/>
    <property type="project" value="TreeGrafter"/>
</dbReference>
<dbReference type="GO" id="GO:0008299">
    <property type="term" value="P:isoprenoid biosynthetic process"/>
    <property type="evidence" value="ECO:0007669"/>
    <property type="project" value="InterPro"/>
</dbReference>
<evidence type="ECO:0000313" key="23">
    <source>
        <dbReference type="EMBL" id="KYN39060.1"/>
    </source>
</evidence>
<dbReference type="InterPro" id="IPR027268">
    <property type="entry name" value="Peptidase_M4/M1_CTD_sf"/>
</dbReference>
<dbReference type="GO" id="GO:0097269">
    <property type="term" value="F:all-trans-decaprenyl-diphosphate synthase activity"/>
    <property type="evidence" value="ECO:0007669"/>
    <property type="project" value="UniProtKB-EC"/>
</dbReference>
<feature type="domain" description="ERAP1-like C-terminal" evidence="21">
    <location>
        <begin position="1239"/>
        <end position="1506"/>
    </location>
</feature>
<gene>
    <name evidence="23" type="ORF">ALC56_06486</name>
</gene>
<evidence type="ECO:0000313" key="24">
    <source>
        <dbReference type="Proteomes" id="UP000078541"/>
    </source>
</evidence>
<dbReference type="GO" id="GO:0044283">
    <property type="term" value="P:small molecule biosynthetic process"/>
    <property type="evidence" value="ECO:0007669"/>
    <property type="project" value="UniProtKB-ARBA"/>
</dbReference>
<evidence type="ECO:0000256" key="16">
    <source>
        <dbReference type="ARBA" id="ARBA00083184"/>
    </source>
</evidence>
<dbReference type="InterPro" id="IPR033749">
    <property type="entry name" value="Polyprenyl_synt_CS"/>
</dbReference>
<comment type="catalytic activity">
    <reaction evidence="10">
        <text>7 isopentenyl diphosphate + (2E,6E)-farnesyl diphosphate = all-trans-decaprenyl diphosphate + 7 diphosphate</text>
        <dbReference type="Rhea" id="RHEA:27802"/>
        <dbReference type="ChEBI" id="CHEBI:33019"/>
        <dbReference type="ChEBI" id="CHEBI:60721"/>
        <dbReference type="ChEBI" id="CHEBI:128769"/>
        <dbReference type="ChEBI" id="CHEBI:175763"/>
        <dbReference type="EC" id="2.5.1.91"/>
    </reaction>
    <physiologicalReaction direction="left-to-right" evidence="10">
        <dbReference type="Rhea" id="RHEA:27803"/>
    </physiologicalReaction>
</comment>
<evidence type="ECO:0000256" key="3">
    <source>
        <dbReference type="ARBA" id="ARBA00010136"/>
    </source>
</evidence>
<dbReference type="SUPFAM" id="SSF55486">
    <property type="entry name" value="Metalloproteases ('zincins'), catalytic domain"/>
    <property type="match status" value="2"/>
</dbReference>
<comment type="subunit">
    <text evidence="12">Heterotetramer composed of 2 PDSS1/DPS1 and 2 PDSS2/DLP1 subunits.</text>
</comment>
<comment type="subcellular location">
    <subcellularLocation>
        <location evidence="2">Mitochondrion</location>
    </subcellularLocation>
</comment>
<keyword evidence="24" id="KW-1185">Reference proteome</keyword>
<dbReference type="Pfam" id="PF11838">
    <property type="entry name" value="ERAP1_C"/>
    <property type="match status" value="2"/>
</dbReference>
<dbReference type="GO" id="GO:0008270">
    <property type="term" value="F:zinc ion binding"/>
    <property type="evidence" value="ECO:0007669"/>
    <property type="project" value="InterPro"/>
</dbReference>
<dbReference type="PROSITE" id="PS00723">
    <property type="entry name" value="POLYPRENYL_SYNTHASE_1"/>
    <property type="match status" value="1"/>
</dbReference>
<evidence type="ECO:0000256" key="2">
    <source>
        <dbReference type="ARBA" id="ARBA00004173"/>
    </source>
</evidence>
<keyword evidence="6" id="KW-0460">Magnesium</keyword>
<dbReference type="STRING" id="34720.A0A195FEF4"/>
<dbReference type="PANTHER" id="PTHR11533">
    <property type="entry name" value="PROTEASE M1 ZINC METALLOPROTEASE"/>
    <property type="match status" value="1"/>
</dbReference>